<evidence type="ECO:0000313" key="3">
    <source>
        <dbReference type="Proteomes" id="UP001142175"/>
    </source>
</evidence>
<evidence type="ECO:0000256" key="1">
    <source>
        <dbReference type="SAM" id="Phobius"/>
    </source>
</evidence>
<dbReference type="Pfam" id="PF05656">
    <property type="entry name" value="DUF805"/>
    <property type="match status" value="1"/>
</dbReference>
<keyword evidence="1" id="KW-0472">Membrane</keyword>
<gene>
    <name evidence="2" type="ORF">NU887_08955</name>
</gene>
<dbReference type="AlphaFoldDB" id="A0A9X2P6E4"/>
<dbReference type="PANTHER" id="PTHR34980">
    <property type="entry name" value="INNER MEMBRANE PROTEIN-RELATED-RELATED"/>
    <property type="match status" value="1"/>
</dbReference>
<name>A0A9X2P6E4_9BACT</name>
<feature type="transmembrane region" description="Helical" evidence="1">
    <location>
        <begin position="56"/>
        <end position="77"/>
    </location>
</feature>
<evidence type="ECO:0000313" key="2">
    <source>
        <dbReference type="EMBL" id="MCR9015163.1"/>
    </source>
</evidence>
<keyword evidence="1" id="KW-0812">Transmembrane</keyword>
<dbReference type="InterPro" id="IPR008523">
    <property type="entry name" value="DUF805"/>
</dbReference>
<feature type="transmembrane region" description="Helical" evidence="1">
    <location>
        <begin position="83"/>
        <end position="104"/>
    </location>
</feature>
<protein>
    <submittedName>
        <fullName evidence="2">DUF805 domain-containing protein</fullName>
    </submittedName>
</protein>
<reference evidence="2" key="1">
    <citation type="submission" date="2022-08" db="EMBL/GenBank/DDBJ databases">
        <authorList>
            <person name="Zhang D."/>
        </authorList>
    </citation>
    <scope>NUCLEOTIDE SEQUENCE</scope>
    <source>
        <strain evidence="2">XJ19-11</strain>
    </source>
</reference>
<comment type="caution">
    <text evidence="2">The sequence shown here is derived from an EMBL/GenBank/DDBJ whole genome shotgun (WGS) entry which is preliminary data.</text>
</comment>
<dbReference type="EMBL" id="JANSUY010000004">
    <property type="protein sequence ID" value="MCR9015163.1"/>
    <property type="molecule type" value="Genomic_DNA"/>
</dbReference>
<proteinExistence type="predicted"/>
<keyword evidence="1" id="KW-1133">Transmembrane helix</keyword>
<organism evidence="2 3">
    <name type="scientific">Aquiflexum gelatinilyticum</name>
    <dbReference type="NCBI Taxonomy" id="2961943"/>
    <lineage>
        <taxon>Bacteria</taxon>
        <taxon>Pseudomonadati</taxon>
        <taxon>Bacteroidota</taxon>
        <taxon>Cytophagia</taxon>
        <taxon>Cytophagales</taxon>
        <taxon>Cyclobacteriaceae</taxon>
        <taxon>Aquiflexum</taxon>
    </lineage>
</organism>
<feature type="transmembrane region" description="Helical" evidence="1">
    <location>
        <begin position="24"/>
        <end position="44"/>
    </location>
</feature>
<dbReference type="Proteomes" id="UP001142175">
    <property type="component" value="Unassembled WGS sequence"/>
</dbReference>
<accession>A0A9X2P6E4</accession>
<keyword evidence="3" id="KW-1185">Reference proteome</keyword>
<dbReference type="GO" id="GO:0005886">
    <property type="term" value="C:plasma membrane"/>
    <property type="evidence" value="ECO:0007669"/>
    <property type="project" value="TreeGrafter"/>
</dbReference>
<sequence>MDYFISAMKNYATFTGRARRSEYWFFYLFYFIFLVLAVILDNLLGITIEDTGIGPLYFVSILAMIIPGLAVTVRRLHDVGKSGWFYFIVLIPIIGSVWLLVLMVTDGQPGRNKYGKNPKGIGNEVALS</sequence>
<dbReference type="PANTHER" id="PTHR34980:SF2">
    <property type="entry name" value="INNER MEMBRANE PROTEIN YHAH-RELATED"/>
    <property type="match status" value="1"/>
</dbReference>
<dbReference type="RefSeq" id="WP_258423019.1">
    <property type="nucleotide sequence ID" value="NZ_JANSUY010000004.1"/>
</dbReference>